<evidence type="ECO:0000313" key="6">
    <source>
        <dbReference type="EMBL" id="CAF3756787.1"/>
    </source>
</evidence>
<reference evidence="9" key="1">
    <citation type="submission" date="2021-02" db="EMBL/GenBank/DDBJ databases">
        <authorList>
            <person name="Nowell W R."/>
        </authorList>
    </citation>
    <scope>NUCLEOTIDE SEQUENCE</scope>
</reference>
<dbReference type="Proteomes" id="UP000663856">
    <property type="component" value="Unassembled WGS sequence"/>
</dbReference>
<evidence type="ECO:0000313" key="5">
    <source>
        <dbReference type="EMBL" id="CAF2220690.1"/>
    </source>
</evidence>
<evidence type="ECO:0000313" key="11">
    <source>
        <dbReference type="Proteomes" id="UP000663866"/>
    </source>
</evidence>
<evidence type="ECO:0000313" key="2">
    <source>
        <dbReference type="EMBL" id="CAF1303741.1"/>
    </source>
</evidence>
<evidence type="ECO:0000313" key="10">
    <source>
        <dbReference type="EMBL" id="CAF4040125.1"/>
    </source>
</evidence>
<dbReference type="EMBL" id="CAJOBJ010000797">
    <property type="protein sequence ID" value="CAF3844488.1"/>
    <property type="molecule type" value="Genomic_DNA"/>
</dbReference>
<dbReference type="Proteomes" id="UP000663887">
    <property type="component" value="Unassembled WGS sequence"/>
</dbReference>
<dbReference type="OrthoDB" id="10028206at2759"/>
<dbReference type="EMBL" id="CAJOBH010000072">
    <property type="protein sequence ID" value="CAF3756787.1"/>
    <property type="molecule type" value="Genomic_DNA"/>
</dbReference>
<name>A0A819LT37_9BILA</name>
<dbReference type="GO" id="GO:0007276">
    <property type="term" value="P:gamete generation"/>
    <property type="evidence" value="ECO:0007669"/>
    <property type="project" value="InterPro"/>
</dbReference>
<sequence length="253" mass="29135">MHNRSTVTNLRELSMTYNKSRASSSIGFKRKSSGHVPLLSTSSRVLSNMTNLAQPSDINNTSKRKMDEYENDSFKYDVPTSNYASVRKQQHTQSSSSTKRVKSTQSFVTKAKLLPDDGSLRLVTSTVQGMKHWTNKHLPYPILFEIFGKLDSQVTSLSLTHTRRFSLIDEKDRIECIFAEMDQSFCNIDRDVQLRIICRLEPESSMARCIAIRIANKDEWNEKYSIIKQCDLQLNEDDLNSKKLKKNNKKLQK</sequence>
<dbReference type="Proteomes" id="UP000663855">
    <property type="component" value="Unassembled WGS sequence"/>
</dbReference>
<evidence type="ECO:0000313" key="3">
    <source>
        <dbReference type="EMBL" id="CAF2143043.1"/>
    </source>
</evidence>
<dbReference type="PANTHER" id="PTHR35258">
    <property type="entry name" value="SPERMATOGENESIS-ASSOCIATED PROTEIN 22"/>
    <property type="match status" value="1"/>
</dbReference>
<dbReference type="EMBL" id="CAJOBG010001922">
    <property type="protein sequence ID" value="CAF3969473.1"/>
    <property type="molecule type" value="Genomic_DNA"/>
</dbReference>
<dbReference type="EMBL" id="CAJNRE010020051">
    <property type="protein sequence ID" value="CAF2220690.1"/>
    <property type="molecule type" value="Genomic_DNA"/>
</dbReference>
<keyword evidence="11" id="KW-1185">Reference proteome</keyword>
<evidence type="ECO:0000313" key="1">
    <source>
        <dbReference type="EMBL" id="CAF1259409.1"/>
    </source>
</evidence>
<evidence type="ECO:0000313" key="7">
    <source>
        <dbReference type="EMBL" id="CAF3804360.1"/>
    </source>
</evidence>
<evidence type="ECO:0000313" key="9">
    <source>
        <dbReference type="EMBL" id="CAF3969473.1"/>
    </source>
</evidence>
<dbReference type="EMBL" id="CAJOBI010000205">
    <property type="protein sequence ID" value="CAF3804360.1"/>
    <property type="molecule type" value="Genomic_DNA"/>
</dbReference>
<dbReference type="GO" id="GO:0000711">
    <property type="term" value="P:meiotic DNA repair synthesis"/>
    <property type="evidence" value="ECO:0007669"/>
    <property type="project" value="InterPro"/>
</dbReference>
<dbReference type="Proteomes" id="UP000663866">
    <property type="component" value="Unassembled WGS sequence"/>
</dbReference>
<dbReference type="Proteomes" id="UP000676336">
    <property type="component" value="Unassembled WGS sequence"/>
</dbReference>
<dbReference type="Proteomes" id="UP000663824">
    <property type="component" value="Unassembled WGS sequence"/>
</dbReference>
<dbReference type="EMBL" id="CAJOBF010002526">
    <property type="protein sequence ID" value="CAF4040125.1"/>
    <property type="molecule type" value="Genomic_DNA"/>
</dbReference>
<dbReference type="Proteomes" id="UP000681720">
    <property type="component" value="Unassembled WGS sequence"/>
</dbReference>
<organism evidence="9 11">
    <name type="scientific">Rotaria magnacalcarata</name>
    <dbReference type="NCBI Taxonomy" id="392030"/>
    <lineage>
        <taxon>Eukaryota</taxon>
        <taxon>Metazoa</taxon>
        <taxon>Spiralia</taxon>
        <taxon>Gnathifera</taxon>
        <taxon>Rotifera</taxon>
        <taxon>Eurotatoria</taxon>
        <taxon>Bdelloidea</taxon>
        <taxon>Philodinida</taxon>
        <taxon>Philodinidae</taxon>
        <taxon>Rotaria</taxon>
    </lineage>
</organism>
<dbReference type="Proteomes" id="UP000663834">
    <property type="component" value="Unassembled WGS sequence"/>
</dbReference>
<evidence type="ECO:0000313" key="4">
    <source>
        <dbReference type="EMBL" id="CAF2211785.1"/>
    </source>
</evidence>
<dbReference type="AlphaFoldDB" id="A0A819LT37"/>
<accession>A0A819LT37</accession>
<dbReference type="EMBL" id="CAJNRF010016790">
    <property type="protein sequence ID" value="CAF2211785.1"/>
    <property type="molecule type" value="Genomic_DNA"/>
</dbReference>
<dbReference type="PANTHER" id="PTHR35258:SF1">
    <property type="entry name" value="SPERMATOGENESIS-ASSOCIATED PROTEIN 22"/>
    <property type="match status" value="1"/>
</dbReference>
<gene>
    <name evidence="6" type="ORF">BYL167_LOCUS635</name>
    <name evidence="1" type="ORF">CJN711_LOCUS14906</name>
    <name evidence="8" type="ORF">GIL414_LOCUS3590</name>
    <name evidence="2" type="ORF">KQP761_LOCUS4896</name>
    <name evidence="5" type="ORF">MBJ925_LOCUS36365</name>
    <name evidence="9" type="ORF">OVN521_LOCUS13284</name>
    <name evidence="7" type="ORF">SMN809_LOCUS1360</name>
    <name evidence="10" type="ORF">UXM345_LOCUS18545</name>
    <name evidence="4" type="ORF">WKI299_LOCUS35043</name>
    <name evidence="3" type="ORF">XDN619_LOCUS27120</name>
</gene>
<comment type="caution">
    <text evidence="9">The sequence shown here is derived from an EMBL/GenBank/DDBJ whole genome shotgun (WGS) entry which is preliminary data.</text>
</comment>
<dbReference type="GO" id="GO:0051445">
    <property type="term" value="P:regulation of meiotic cell cycle"/>
    <property type="evidence" value="ECO:0007669"/>
    <property type="project" value="TreeGrafter"/>
</dbReference>
<dbReference type="GO" id="GO:0007129">
    <property type="term" value="P:homologous chromosome pairing at meiosis"/>
    <property type="evidence" value="ECO:0007669"/>
    <property type="project" value="InterPro"/>
</dbReference>
<dbReference type="Proteomes" id="UP000681967">
    <property type="component" value="Unassembled WGS sequence"/>
</dbReference>
<protein>
    <submittedName>
        <fullName evidence="9">Uncharacterized protein</fullName>
    </submittedName>
</protein>
<dbReference type="EMBL" id="CAJNOV010006777">
    <property type="protein sequence ID" value="CAF1259409.1"/>
    <property type="molecule type" value="Genomic_DNA"/>
</dbReference>
<evidence type="ECO:0000313" key="8">
    <source>
        <dbReference type="EMBL" id="CAF3844488.1"/>
    </source>
</evidence>
<proteinExistence type="predicted"/>
<dbReference type="Proteomes" id="UP000663842">
    <property type="component" value="Unassembled WGS sequence"/>
</dbReference>
<dbReference type="InterPro" id="IPR033536">
    <property type="entry name" value="Spata22"/>
</dbReference>
<dbReference type="EMBL" id="CAJNRG010012764">
    <property type="protein sequence ID" value="CAF2143043.1"/>
    <property type="molecule type" value="Genomic_DNA"/>
</dbReference>
<dbReference type="EMBL" id="CAJNOW010001094">
    <property type="protein sequence ID" value="CAF1303741.1"/>
    <property type="molecule type" value="Genomic_DNA"/>
</dbReference>